<evidence type="ECO:0000313" key="3">
    <source>
        <dbReference type="Proteomes" id="UP000614047"/>
    </source>
</evidence>
<dbReference type="AlphaFoldDB" id="A0A931GJN3"/>
<organism evidence="2 3">
    <name type="scientific">Actinomadura viridis</name>
    <dbReference type="NCBI Taxonomy" id="58110"/>
    <lineage>
        <taxon>Bacteria</taxon>
        <taxon>Bacillati</taxon>
        <taxon>Actinomycetota</taxon>
        <taxon>Actinomycetes</taxon>
        <taxon>Streptosporangiales</taxon>
        <taxon>Thermomonosporaceae</taxon>
        <taxon>Actinomadura</taxon>
    </lineage>
</organism>
<dbReference type="Proteomes" id="UP000614047">
    <property type="component" value="Unassembled WGS sequence"/>
</dbReference>
<keyword evidence="1" id="KW-1133">Transmembrane helix</keyword>
<evidence type="ECO:0000256" key="1">
    <source>
        <dbReference type="SAM" id="Phobius"/>
    </source>
</evidence>
<keyword evidence="1" id="KW-0472">Membrane</keyword>
<sequence>MSSGFKVWFAFCALLGIGMLGLVVWAIIRIVTNYT</sequence>
<accession>A0A931GJN3</accession>
<feature type="transmembrane region" description="Helical" evidence="1">
    <location>
        <begin position="7"/>
        <end position="28"/>
    </location>
</feature>
<evidence type="ECO:0000313" key="2">
    <source>
        <dbReference type="EMBL" id="MBG6089928.1"/>
    </source>
</evidence>
<reference evidence="2" key="1">
    <citation type="submission" date="2020-11" db="EMBL/GenBank/DDBJ databases">
        <title>Sequencing the genomes of 1000 actinobacteria strains.</title>
        <authorList>
            <person name="Klenk H.-P."/>
        </authorList>
    </citation>
    <scope>NUCLEOTIDE SEQUENCE</scope>
    <source>
        <strain evidence="2">DSM 43175</strain>
    </source>
</reference>
<comment type="caution">
    <text evidence="2">The sequence shown here is derived from an EMBL/GenBank/DDBJ whole genome shotgun (WGS) entry which is preliminary data.</text>
</comment>
<dbReference type="EMBL" id="JADOUA010000001">
    <property type="protein sequence ID" value="MBG6089928.1"/>
    <property type="molecule type" value="Genomic_DNA"/>
</dbReference>
<gene>
    <name evidence="2" type="ORF">IW256_004041</name>
</gene>
<proteinExistence type="predicted"/>
<name>A0A931GJN3_9ACTN</name>
<keyword evidence="1" id="KW-0812">Transmembrane</keyword>
<keyword evidence="3" id="KW-1185">Reference proteome</keyword>
<protein>
    <submittedName>
        <fullName evidence="2">Uncharacterized protein</fullName>
    </submittedName>
</protein>